<keyword evidence="2" id="KW-1185">Reference proteome</keyword>
<dbReference type="SUPFAM" id="SSF53254">
    <property type="entry name" value="Phosphoglycerate mutase-like"/>
    <property type="match status" value="1"/>
</dbReference>
<gene>
    <name evidence="1" type="ORF">EYS42_07010</name>
</gene>
<dbReference type="AlphaFoldDB" id="A0A4Q9H5R1"/>
<dbReference type="Pfam" id="PF00300">
    <property type="entry name" value="His_Phos_1"/>
    <property type="match status" value="1"/>
</dbReference>
<dbReference type="Gene3D" id="3.40.50.1240">
    <property type="entry name" value="Phosphoglycerate mutase-like"/>
    <property type="match status" value="1"/>
</dbReference>
<comment type="caution">
    <text evidence="1">The sequence shown here is derived from an EMBL/GenBank/DDBJ whole genome shotgun (WGS) entry which is preliminary data.</text>
</comment>
<dbReference type="RefSeq" id="WP_130967131.1">
    <property type="nucleotide sequence ID" value="NZ_SIXI01000002.1"/>
</dbReference>
<dbReference type="InterPro" id="IPR013078">
    <property type="entry name" value="His_Pase_superF_clade-1"/>
</dbReference>
<reference evidence="1 2" key="1">
    <citation type="submission" date="2019-02" db="EMBL/GenBank/DDBJ databases">
        <title>Aquabacterium sp. strain KMB7.</title>
        <authorList>
            <person name="Chen W.-M."/>
        </authorList>
    </citation>
    <scope>NUCLEOTIDE SEQUENCE [LARGE SCALE GENOMIC DNA]</scope>
    <source>
        <strain evidence="1 2">KMB7</strain>
    </source>
</reference>
<dbReference type="CDD" id="cd07067">
    <property type="entry name" value="HP_PGM_like"/>
    <property type="match status" value="1"/>
</dbReference>
<organism evidence="1 2">
    <name type="scientific">Aquabacterium lacunae</name>
    <dbReference type="NCBI Taxonomy" id="2528630"/>
    <lineage>
        <taxon>Bacteria</taxon>
        <taxon>Pseudomonadati</taxon>
        <taxon>Pseudomonadota</taxon>
        <taxon>Betaproteobacteria</taxon>
        <taxon>Burkholderiales</taxon>
        <taxon>Aquabacterium</taxon>
    </lineage>
</organism>
<accession>A0A4Q9H5R1</accession>
<dbReference type="Proteomes" id="UP000292120">
    <property type="component" value="Unassembled WGS sequence"/>
</dbReference>
<name>A0A4Q9H5R1_9BURK</name>
<dbReference type="EMBL" id="SIXI01000002">
    <property type="protein sequence ID" value="TBO32907.1"/>
    <property type="molecule type" value="Genomic_DNA"/>
</dbReference>
<sequence>MDLLLWRHAHAGDPFDDPVEDLTRPLSAKGERQAARMAGWLDQYLPDSTRILVSPARRTQQTAQALVRPFKIVEALGPDGTVESLLQAAKFPHSRDPVLVVGHQPTLGRVVAQLLDATDPTQPWSVRKGSVWWLRLREREGVPQLTLHAVVGPDTV</sequence>
<dbReference type="InterPro" id="IPR029033">
    <property type="entry name" value="His_PPase_superfam"/>
</dbReference>
<protein>
    <submittedName>
        <fullName evidence="1">Histidine phosphatase family protein</fullName>
    </submittedName>
</protein>
<proteinExistence type="predicted"/>
<evidence type="ECO:0000313" key="2">
    <source>
        <dbReference type="Proteomes" id="UP000292120"/>
    </source>
</evidence>
<dbReference type="SMART" id="SM00855">
    <property type="entry name" value="PGAM"/>
    <property type="match status" value="1"/>
</dbReference>
<evidence type="ECO:0000313" key="1">
    <source>
        <dbReference type="EMBL" id="TBO32907.1"/>
    </source>
</evidence>
<dbReference type="OrthoDB" id="9814783at2"/>